<protein>
    <recommendedName>
        <fullName evidence="3">DUF4279 domain-containing protein</fullName>
    </recommendedName>
</protein>
<evidence type="ECO:0000313" key="2">
    <source>
        <dbReference type="Proteomes" id="UP000269708"/>
    </source>
</evidence>
<dbReference type="EMBL" id="RKQN01000002">
    <property type="protein sequence ID" value="RPE79929.1"/>
    <property type="molecule type" value="Genomic_DNA"/>
</dbReference>
<sequence>MNPYRYRAALRATHPHADLAPLFDALQLRPTRLWTAGQPRPGAGGGEARYRDSYAAAALTGGEARAWSVEPLEDFLQRTLARLEPHRPAFERLAAGGGRGELALELSGGARFGFAVSAAVCEALTRLKLSFAIDVYPGPDD</sequence>
<proteinExistence type="predicted"/>
<name>A0A3N4VJN4_9GAMM</name>
<comment type="caution">
    <text evidence="1">The sequence shown here is derived from an EMBL/GenBank/DDBJ whole genome shotgun (WGS) entry which is preliminary data.</text>
</comment>
<dbReference type="OrthoDB" id="9153352at2"/>
<gene>
    <name evidence="1" type="ORF">EDC50_1758</name>
</gene>
<organism evidence="1 2">
    <name type="scientific">Vulcaniibacterium tengchongense</name>
    <dbReference type="NCBI Taxonomy" id="1273429"/>
    <lineage>
        <taxon>Bacteria</taxon>
        <taxon>Pseudomonadati</taxon>
        <taxon>Pseudomonadota</taxon>
        <taxon>Gammaproteobacteria</taxon>
        <taxon>Lysobacterales</taxon>
        <taxon>Lysobacteraceae</taxon>
        <taxon>Vulcaniibacterium</taxon>
    </lineage>
</organism>
<evidence type="ECO:0000313" key="1">
    <source>
        <dbReference type="EMBL" id="RPE79929.1"/>
    </source>
</evidence>
<dbReference type="RefSeq" id="WP_123770096.1">
    <property type="nucleotide sequence ID" value="NZ_RKQN01000002.1"/>
</dbReference>
<evidence type="ECO:0008006" key="3">
    <source>
        <dbReference type="Google" id="ProtNLM"/>
    </source>
</evidence>
<dbReference type="Proteomes" id="UP000269708">
    <property type="component" value="Unassembled WGS sequence"/>
</dbReference>
<keyword evidence="2" id="KW-1185">Reference proteome</keyword>
<accession>A0A3N4VJN4</accession>
<dbReference type="AlphaFoldDB" id="A0A3N4VJN4"/>
<reference evidence="1 2" key="1">
    <citation type="submission" date="2018-11" db="EMBL/GenBank/DDBJ databases">
        <title>Genomic Encyclopedia of Type Strains, Phase IV (KMG-IV): sequencing the most valuable type-strain genomes for metagenomic binning, comparative biology and taxonomic classification.</title>
        <authorList>
            <person name="Goeker M."/>
        </authorList>
    </citation>
    <scope>NUCLEOTIDE SEQUENCE [LARGE SCALE GENOMIC DNA]</scope>
    <source>
        <strain evidence="1 2">DSM 25623</strain>
    </source>
</reference>